<dbReference type="EnsemblBacteria" id="BAC46532">
    <property type="protein sequence ID" value="BAC46532"/>
    <property type="gene ID" value="BAC46532"/>
</dbReference>
<proteinExistence type="predicted"/>
<feature type="region of interest" description="Disordered" evidence="1">
    <location>
        <begin position="441"/>
        <end position="464"/>
    </location>
</feature>
<dbReference type="eggNOG" id="ENOG5030IFI">
    <property type="taxonomic scope" value="Bacteria"/>
</dbReference>
<dbReference type="EMBL" id="BA000040">
    <property type="protein sequence ID" value="BAC46532.1"/>
    <property type="molecule type" value="Genomic_DNA"/>
</dbReference>
<dbReference type="Proteomes" id="UP000002526">
    <property type="component" value="Chromosome"/>
</dbReference>
<protein>
    <submittedName>
        <fullName evidence="2">Blr1267 protein</fullName>
    </submittedName>
</protein>
<dbReference type="KEGG" id="bja:blr1267"/>
<evidence type="ECO:0000256" key="1">
    <source>
        <dbReference type="SAM" id="MobiDB-lite"/>
    </source>
</evidence>
<dbReference type="HOGENOM" id="CLU_459816_0_0_5"/>
<keyword evidence="3" id="KW-1185">Reference proteome</keyword>
<evidence type="ECO:0000313" key="3">
    <source>
        <dbReference type="Proteomes" id="UP000002526"/>
    </source>
</evidence>
<accession>Q89UZ2</accession>
<evidence type="ECO:0000313" key="2">
    <source>
        <dbReference type="EMBL" id="BAC46532.1"/>
    </source>
</evidence>
<reference evidence="3" key="1">
    <citation type="journal article" date="2002" name="DNA Res.">
        <title>Complete genomic sequence of nitrogen-fixing symbiotic bacterium Bradyrhizobium japonicum USDA110.</title>
        <authorList>
            <person name="Kaneko T."/>
            <person name="Nakamura Y."/>
            <person name="Sato S."/>
            <person name="Minamisawa K."/>
            <person name="Uchiumi T."/>
            <person name="Sasamoto S."/>
            <person name="Watanabe A."/>
            <person name="Idesawa K."/>
            <person name="Iriguchi M."/>
            <person name="Kawashima K."/>
            <person name="Kohara M."/>
            <person name="Matsumoto M."/>
            <person name="Shimpo S."/>
            <person name="Tsuruoka H."/>
            <person name="Wada T."/>
            <person name="Yamada M."/>
            <person name="Tabata S."/>
        </authorList>
    </citation>
    <scope>NUCLEOTIDE SEQUENCE [LARGE SCALE GENOMIC DNA]</scope>
    <source>
        <strain evidence="3">JCM 10833 / BCRC 13528 / IAM 13628 / NBRC 14792 / USDA 110</strain>
    </source>
</reference>
<gene>
    <name evidence="2" type="ordered locus">blr1267</name>
</gene>
<organism evidence="2 3">
    <name type="scientific">Bradyrhizobium diazoefficiens (strain JCM 10833 / BCRC 13528 / IAM 13628 / NBRC 14792 / USDA 110)</name>
    <dbReference type="NCBI Taxonomy" id="224911"/>
    <lineage>
        <taxon>Bacteria</taxon>
        <taxon>Pseudomonadati</taxon>
        <taxon>Pseudomonadota</taxon>
        <taxon>Alphaproteobacteria</taxon>
        <taxon>Hyphomicrobiales</taxon>
        <taxon>Nitrobacteraceae</taxon>
        <taxon>Bradyrhizobium</taxon>
    </lineage>
</organism>
<dbReference type="PATRIC" id="fig|224911.5.peg.1310"/>
<dbReference type="AlphaFoldDB" id="Q89UZ2"/>
<name>Q89UZ2_BRADU</name>
<feature type="compositionally biased region" description="Polar residues" evidence="1">
    <location>
        <begin position="450"/>
        <end position="459"/>
    </location>
</feature>
<sequence>MPPKAISELEFVRAARLIFGARFDYSDLRPISGMGDYARIVCRSHGQFEQLVSQHLRGAIGCSACKASARRLTTNEFVARAKKIHKAKFDYRGTNYIDTRTAIDVVCKKHGPFKVTPALHLRGAGGCIGCKTGRLTTEQFISRSKRLFPGKYDYAETSFTATSDSIRMICRTHGSFEQLAGNHLAGREGCAKCAYQNRFGFERQPHAKLSRRSERSGFELTKRRLSQEEFMKRAIAAHSQRYDLSHAVYRTQSDAVSVGCRQHGLFTIAAQNLWKGGGCPICSRAEQGMGRRLTTDEFVLRAKSVHGKKFKYGNTIYTTAKTKVSVTCAMHGDFSTLPSNHLAGRGCPSCSQERAVALLGKGARHSQDEVIARFKNVHGSNYRISTLTENAFRLNLEDRTLVMGRGRGWMGQTPWWTPTSGSSPEVLEFVRRTRLLLGRHSRLSRGGASQSSPGRNSPGASRDPYQRYVEAYEVEISPRHDKLQGSFERYLARAGATQVTPNVASVDLRYNDATRGLTFVEIKPCDKASARYAIRTAIGQLLDYRQRANPDVSLLIVLEAAPSHEDRSLATQNGFGVAYPLRGTFEVLWPTPS</sequence>
<dbReference type="InParanoid" id="Q89UZ2"/>
<dbReference type="OrthoDB" id="8456047at2"/>